<dbReference type="FunFam" id="1.10.1000.11:FF:000003">
    <property type="entry name" value="Brefeldin A-inhibited guanine nucleotide-exchange protein 1"/>
    <property type="match status" value="1"/>
</dbReference>
<name>T2M2M8_HYDVU</name>
<keyword evidence="5" id="KW-0963">Cytoplasm</keyword>
<dbReference type="EMBL" id="HAAD01000035">
    <property type="protein sequence ID" value="CDG66267.1"/>
    <property type="molecule type" value="mRNA"/>
</dbReference>
<evidence type="ECO:0000256" key="3">
    <source>
        <dbReference type="ARBA" id="ARBA00004601"/>
    </source>
</evidence>
<reference evidence="14" key="1">
    <citation type="journal article" date="2013" name="Genome Biol. Evol.">
        <title>Punctuated emergences of genetic and phenotypic innovations in eumetazoan, bilaterian, euteleostome, and hominidae ancestors.</title>
        <authorList>
            <person name="Wenger Y."/>
            <person name="Galliot B."/>
        </authorList>
    </citation>
    <scope>NUCLEOTIDE SEQUENCE</scope>
    <source>
        <tissue evidence="14">Whole animals</tissue>
    </source>
</reference>
<evidence type="ECO:0000256" key="1">
    <source>
        <dbReference type="ARBA" id="ARBA00004370"/>
    </source>
</evidence>
<evidence type="ECO:0000256" key="4">
    <source>
        <dbReference type="ARBA" id="ARBA00022448"/>
    </source>
</evidence>
<keyword evidence="9" id="KW-0333">Golgi apparatus</keyword>
<feature type="compositionally biased region" description="Polar residues" evidence="12">
    <location>
        <begin position="626"/>
        <end position="636"/>
    </location>
</feature>
<comment type="subcellular location">
    <subcellularLocation>
        <location evidence="2">Cytoplasm</location>
        <location evidence="2">Perinuclear region</location>
    </subcellularLocation>
    <subcellularLocation>
        <location evidence="3">Golgi apparatus</location>
        <location evidence="3">trans-Golgi network</location>
    </subcellularLocation>
    <subcellularLocation>
        <location evidence="1">Membrane</location>
    </subcellularLocation>
</comment>
<dbReference type="OrthoDB" id="18431at2759"/>
<dbReference type="PANTHER" id="PTHR10663:SF375">
    <property type="entry name" value="LD29171P"/>
    <property type="match status" value="1"/>
</dbReference>
<dbReference type="GO" id="GO:0016020">
    <property type="term" value="C:membrane"/>
    <property type="evidence" value="ECO:0007669"/>
    <property type="project" value="UniProtKB-SubCell"/>
</dbReference>
<feature type="coiled-coil region" evidence="11">
    <location>
        <begin position="861"/>
        <end position="888"/>
    </location>
</feature>
<dbReference type="InterPro" id="IPR015403">
    <property type="entry name" value="Mon2/Sec7/BIG1-like_HDS"/>
</dbReference>
<keyword evidence="7" id="KW-0344">Guanine-nucleotide releasing factor</keyword>
<evidence type="ECO:0000256" key="6">
    <source>
        <dbReference type="ARBA" id="ARBA00022553"/>
    </source>
</evidence>
<gene>
    <name evidence="14" type="primary">ARFGEF1</name>
</gene>
<dbReference type="InterPro" id="IPR016024">
    <property type="entry name" value="ARM-type_fold"/>
</dbReference>
<feature type="compositionally biased region" description="Polar residues" evidence="12">
    <location>
        <begin position="237"/>
        <end position="262"/>
    </location>
</feature>
<dbReference type="Pfam" id="PF01369">
    <property type="entry name" value="Sec7"/>
    <property type="match status" value="1"/>
</dbReference>
<dbReference type="Gene3D" id="1.10.1000.11">
    <property type="entry name" value="Arf Nucleotide-binding Site Opener,domain 2"/>
    <property type="match status" value="1"/>
</dbReference>
<feature type="domain" description="SEC7" evidence="13">
    <location>
        <begin position="645"/>
        <end position="834"/>
    </location>
</feature>
<evidence type="ECO:0000256" key="12">
    <source>
        <dbReference type="SAM" id="MobiDB-lite"/>
    </source>
</evidence>
<dbReference type="CDD" id="cd00171">
    <property type="entry name" value="Sec7"/>
    <property type="match status" value="1"/>
</dbReference>
<dbReference type="GO" id="GO:0005085">
    <property type="term" value="F:guanyl-nucleotide exchange factor activity"/>
    <property type="evidence" value="ECO:0007669"/>
    <property type="project" value="UniProtKB-KW"/>
</dbReference>
<evidence type="ECO:0000256" key="5">
    <source>
        <dbReference type="ARBA" id="ARBA00022490"/>
    </source>
</evidence>
<dbReference type="SUPFAM" id="SSF48371">
    <property type="entry name" value="ARM repeat"/>
    <property type="match status" value="2"/>
</dbReference>
<keyword evidence="6" id="KW-0597">Phosphoprotein</keyword>
<keyword evidence="11" id="KW-0175">Coiled coil</keyword>
<dbReference type="InterPro" id="IPR032691">
    <property type="entry name" value="Mon2/Sec7/BIG1-like_HUS"/>
</dbReference>
<dbReference type="PROSITE" id="PS50190">
    <property type="entry name" value="SEC7"/>
    <property type="match status" value="1"/>
</dbReference>
<feature type="compositionally biased region" description="Acidic residues" evidence="12">
    <location>
        <begin position="221"/>
        <end position="234"/>
    </location>
</feature>
<dbReference type="InterPro" id="IPR035999">
    <property type="entry name" value="Sec7_dom_sf"/>
</dbReference>
<dbReference type="Pfam" id="PF09324">
    <property type="entry name" value="Sec7-like_HDS"/>
    <property type="match status" value="1"/>
</dbReference>
<dbReference type="Gene3D" id="1.10.220.20">
    <property type="match status" value="1"/>
</dbReference>
<feature type="compositionally biased region" description="Low complexity" evidence="12">
    <location>
        <begin position="608"/>
        <end position="617"/>
    </location>
</feature>
<keyword evidence="8" id="KW-0653">Protein transport</keyword>
<dbReference type="Pfam" id="PF12783">
    <property type="entry name" value="Sec7-like_HUS"/>
    <property type="match status" value="1"/>
</dbReference>
<dbReference type="GO" id="GO:0048471">
    <property type="term" value="C:perinuclear region of cytoplasm"/>
    <property type="evidence" value="ECO:0007669"/>
    <property type="project" value="UniProtKB-SubCell"/>
</dbReference>
<dbReference type="GO" id="GO:0032012">
    <property type="term" value="P:regulation of ARF protein signal transduction"/>
    <property type="evidence" value="ECO:0007669"/>
    <property type="project" value="InterPro"/>
</dbReference>
<dbReference type="GO" id="GO:0015031">
    <property type="term" value="P:protein transport"/>
    <property type="evidence" value="ECO:0007669"/>
    <property type="project" value="UniProtKB-KW"/>
</dbReference>
<evidence type="ECO:0000256" key="2">
    <source>
        <dbReference type="ARBA" id="ARBA00004556"/>
    </source>
</evidence>
<accession>T2M2M8</accession>
<protein>
    <submittedName>
        <fullName evidence="14">Brefeldin A-inhibited guanine nucleotide-exchange protein 1</fullName>
    </submittedName>
</protein>
<organism evidence="14">
    <name type="scientific">Hydra vulgaris</name>
    <name type="common">Hydra</name>
    <name type="synonym">Hydra attenuata</name>
    <dbReference type="NCBI Taxonomy" id="6087"/>
    <lineage>
        <taxon>Eukaryota</taxon>
        <taxon>Metazoa</taxon>
        <taxon>Cnidaria</taxon>
        <taxon>Hydrozoa</taxon>
        <taxon>Hydroidolina</taxon>
        <taxon>Anthoathecata</taxon>
        <taxon>Aplanulata</taxon>
        <taxon>Hydridae</taxon>
        <taxon>Hydra</taxon>
    </lineage>
</organism>
<dbReference type="Pfam" id="PF16213">
    <property type="entry name" value="DCB"/>
    <property type="match status" value="1"/>
</dbReference>
<feature type="region of interest" description="Disordered" evidence="12">
    <location>
        <begin position="220"/>
        <end position="267"/>
    </location>
</feature>
<evidence type="ECO:0000259" key="13">
    <source>
        <dbReference type="PROSITE" id="PS50190"/>
    </source>
</evidence>
<keyword evidence="10" id="KW-0472">Membrane</keyword>
<dbReference type="PANTHER" id="PTHR10663">
    <property type="entry name" value="GUANYL-NUCLEOTIDE EXCHANGE FACTOR"/>
    <property type="match status" value="1"/>
</dbReference>
<dbReference type="SUPFAM" id="SSF48425">
    <property type="entry name" value="Sec7 domain"/>
    <property type="match status" value="1"/>
</dbReference>
<dbReference type="InterPro" id="IPR023394">
    <property type="entry name" value="Sec7_C_sf"/>
</dbReference>
<dbReference type="SMART" id="SM00222">
    <property type="entry name" value="Sec7"/>
    <property type="match status" value="1"/>
</dbReference>
<keyword evidence="4" id="KW-0813">Transport</keyword>
<evidence type="ECO:0000256" key="10">
    <source>
        <dbReference type="ARBA" id="ARBA00023136"/>
    </source>
</evidence>
<proteinExistence type="evidence at transcript level"/>
<evidence type="ECO:0000256" key="11">
    <source>
        <dbReference type="SAM" id="Coils"/>
    </source>
</evidence>
<evidence type="ECO:0000256" key="9">
    <source>
        <dbReference type="ARBA" id="ARBA00023034"/>
    </source>
</evidence>
<dbReference type="InterPro" id="IPR000904">
    <property type="entry name" value="Sec7_dom"/>
</dbReference>
<dbReference type="FunFam" id="1.25.10.10:FF:000143">
    <property type="entry name" value="ADP-ribosylation factor guanine nucleotide-exchange factor 2 (brefeldin A-inhibited)"/>
    <property type="match status" value="1"/>
</dbReference>
<feature type="region of interest" description="Disordered" evidence="12">
    <location>
        <begin position="605"/>
        <end position="639"/>
    </location>
</feature>
<dbReference type="FunFam" id="1.10.220.20:FF:000002">
    <property type="entry name" value="Brefeldin A-inhibited guanine nucleotide-exchange protein 1"/>
    <property type="match status" value="1"/>
</dbReference>
<evidence type="ECO:0000313" key="14">
    <source>
        <dbReference type="EMBL" id="CDG66267.1"/>
    </source>
</evidence>
<dbReference type="InterPro" id="IPR032629">
    <property type="entry name" value="DCB_dom"/>
</dbReference>
<dbReference type="GO" id="GO:0005794">
    <property type="term" value="C:Golgi apparatus"/>
    <property type="evidence" value="ECO:0007669"/>
    <property type="project" value="UniProtKB-SubCell"/>
</dbReference>
<evidence type="ECO:0000256" key="8">
    <source>
        <dbReference type="ARBA" id="ARBA00022927"/>
    </source>
</evidence>
<evidence type="ECO:0000256" key="7">
    <source>
        <dbReference type="ARBA" id="ARBA00022658"/>
    </source>
</evidence>
<sequence>MMQNVKTKHMFLKRALEKILAEKELKKANHLQLKKACESALDEIEKASIQGESEDQNRLGIIATEKYFLPFELACQSKTPRIVCSALDCLQKMIAYGHIKGNVPENGQPGKMLIDQIIEIICGCFNGTSTDEGIQLQIIKALLTAVTSVSCEVHEGTLLQSVRTCYNIYLASKNLINQTTAKATLTQMISVIFQRMELQGNTNQMITSDSDISINKKTSENLDETSGEDPEEYINENVISPVTTSDKLTPSVSTSEKLTSPTSEDEQNSLGIIDNSILNNLKLPQIPKSLKELCNDSLSNNSVGDMFKNMEIEEISSRCSDQSPITNCSEASTSVDINLLKKVEDTVSPSENCTSEVLLNDSSEVQSEIHSGKQLSVFAHILQRDTFLVFRSLCKLSMKQLPETPLDPKSHELRSKVLSLELLLACLQNAGHVFKTSDMFISAIKQYLCVALSKNGVSSIPIVFELSLSLFLTLLSDFKTHLKMQIEVFFREIFLNILETSSSSFQHKWMVMQALTKICSDPQTVVDVYVNYDCDLHSANIFERLVYDLSKIAQGRHAMELGATPIQEKKIRVIGIECLVSILKSMVQWSKDLYMNPVSQVAMSNVGKNTDSKSNTTDDSDIKSFGGSQHSLTSTPVADIDDPNHITTLKQKKEIMEEGIKRFNKSSFKGIKYLQEQHLLGESPASVAKFIKEDDRLDKTQIGELLGDFSEYGKEVMYCYVDMMNFENKDFVSALRLFLENFRLPGEAQKIDRLMEKFASRYCVCNPSEQIFASADAAYVLAYSIIMLTTDLHSNQVKRKMTQEQYINMNRGINDGKDLPQEYLEGIYKEILEREIKMKHHQKTPNQRPTTLYLITEKQRRMLYLQEMESMEENVRNMMRDISHKEMNTKFIQATHLQHVKPMFKMAWTPSLAAFSIGLQDNDDGNLISLCLDGMHCAIRVACIFQLQLERDAYIQALCQFSMLMANAVITEMRAKNIDTIKTLITVAYTDGNYLGHSWFEILQCISHLELLQLIGTGIKPRYASSGMVPIVNVGGLVSNQSTSQNNSIIDPKKFSSIQESMGETSSQSVVVAVDRIFTGSIRLDGDAIVDFVTGLAAVSMEELSNPAQPRMYSLQKIIEIAYYNMGRIRLQWSRIWAVLGDYFNKVGCNPNEEVSFFCVDSLRQLSMKFLEKGELSNFHFQKDFLRPFEYIMQKNNSATIRDMVVRCVAQMVNSQAKNIKSGWKNVFSVFHLAASDLDEGIVELAFQTTGIFIASIFESHFSATVDSFQDAVKCLSEFSCNAAFPDTSMEAIRLIRHCSKHVYENPYMFKERFSDDTVVSENDRVWLRGWFPVVFELSCIINRCKLDVRTRALTVMFEILKNYGHTYKKSWWKEVFKVVFRIFDSMKLPDQQIEWSEKAEWMTTTCNHALYAIVDVFTQYFDELSDVLLDNMLAQLVWCVQQDNEQLARSGVNCLENLIISNGQKFTPEIWTKTCDCIYNVFESSIAHELLVWKPDSNHSDSMHVINSVYSPQKPSQKANDYLYERYQETPKDTDVTEGDDLSLHQFPLYPAHLSRFDSKESLHSITRQSISPDRTLFNSLLIRCVVQLEIIQTIDNVVFYPATSKREDAENMAAAKIFFFP</sequence>